<gene>
    <name evidence="2" type="ORF">BECKLPF1236B_GA0070989_11766</name>
</gene>
<proteinExistence type="inferred from homology"/>
<dbReference type="SUPFAM" id="SSF158997">
    <property type="entry name" value="Trm112p-like"/>
    <property type="match status" value="1"/>
</dbReference>
<dbReference type="Gene3D" id="2.20.25.10">
    <property type="match status" value="1"/>
</dbReference>
<dbReference type="PANTHER" id="PTHR33505">
    <property type="entry name" value="ZGC:162634"/>
    <property type="match status" value="1"/>
</dbReference>
<name>A0A450WR69_9GAMM</name>
<comment type="similarity">
    <text evidence="1">Belongs to the UPF0434 family.</text>
</comment>
<reference evidence="2" key="1">
    <citation type="submission" date="2019-02" db="EMBL/GenBank/DDBJ databases">
        <authorList>
            <person name="Gruber-Vodicka R. H."/>
            <person name="Seah K. B. B."/>
        </authorList>
    </citation>
    <scope>NUCLEOTIDE SEQUENCE</scope>
    <source>
        <strain evidence="2">BECK_S313</strain>
    </source>
</reference>
<dbReference type="FunFam" id="2.20.25.10:FF:000002">
    <property type="entry name" value="UPF0434 protein YcaR"/>
    <property type="match status" value="1"/>
</dbReference>
<sequence length="92" mass="10423">MRGAIHPTAPNRGCCFIVTISQLTCEENTLDKKLLDIIVCPICKGPLVHRSIEAEFICRPCQLAYPIRDDIPVMLEDEARELTVEEARKDKK</sequence>
<evidence type="ECO:0000313" key="2">
    <source>
        <dbReference type="EMBL" id="VFK19556.1"/>
    </source>
</evidence>
<dbReference type="PANTHER" id="PTHR33505:SF4">
    <property type="entry name" value="PROTEIN PREY, MITOCHONDRIAL"/>
    <property type="match status" value="1"/>
</dbReference>
<dbReference type="EMBL" id="CAADFK010000176">
    <property type="protein sequence ID" value="VFK19556.1"/>
    <property type="molecule type" value="Genomic_DNA"/>
</dbReference>
<dbReference type="AlphaFoldDB" id="A0A450WR69"/>
<protein>
    <recommendedName>
        <fullName evidence="1">UPF0434 protein BECKLPF1236B_GA0070989_11766</fullName>
    </recommendedName>
</protein>
<dbReference type="Pfam" id="PF03966">
    <property type="entry name" value="Trm112p"/>
    <property type="match status" value="1"/>
</dbReference>
<dbReference type="InterPro" id="IPR005651">
    <property type="entry name" value="Trm112-like"/>
</dbReference>
<dbReference type="GO" id="GO:0005829">
    <property type="term" value="C:cytosol"/>
    <property type="evidence" value="ECO:0007669"/>
    <property type="project" value="TreeGrafter"/>
</dbReference>
<organism evidence="2">
    <name type="scientific">Candidatus Kentrum sp. LPFa</name>
    <dbReference type="NCBI Taxonomy" id="2126335"/>
    <lineage>
        <taxon>Bacteria</taxon>
        <taxon>Pseudomonadati</taxon>
        <taxon>Pseudomonadota</taxon>
        <taxon>Gammaproteobacteria</taxon>
        <taxon>Candidatus Kentrum</taxon>
    </lineage>
</organism>
<accession>A0A450WR69</accession>
<dbReference type="HAMAP" id="MF_01187">
    <property type="entry name" value="UPF0434"/>
    <property type="match status" value="1"/>
</dbReference>
<evidence type="ECO:0000256" key="1">
    <source>
        <dbReference type="HAMAP-Rule" id="MF_01187"/>
    </source>
</evidence>